<dbReference type="OrthoDB" id="9801392at2"/>
<gene>
    <name evidence="2" type="ORF">MGLY_21190</name>
</gene>
<evidence type="ECO:0000259" key="1">
    <source>
        <dbReference type="Pfam" id="PF07929"/>
    </source>
</evidence>
<dbReference type="Proteomes" id="UP000425916">
    <property type="component" value="Chromosome"/>
</dbReference>
<evidence type="ECO:0000313" key="3">
    <source>
        <dbReference type="Proteomes" id="UP000425916"/>
    </source>
</evidence>
<dbReference type="Gene3D" id="3.10.290.30">
    <property type="entry name" value="MM3350-like"/>
    <property type="match status" value="1"/>
</dbReference>
<dbReference type="SUPFAM" id="SSF159941">
    <property type="entry name" value="MM3350-like"/>
    <property type="match status" value="1"/>
</dbReference>
<accession>A0A6I5ZSA9</accession>
<protein>
    <submittedName>
        <fullName evidence="2">IS66 family transposase ISPre3</fullName>
    </submittedName>
</protein>
<dbReference type="AlphaFoldDB" id="A0A6I5ZSA9"/>
<dbReference type="RefSeq" id="WP_156273648.1">
    <property type="nucleotide sequence ID" value="NZ_CP046244.1"/>
</dbReference>
<organism evidence="2 3">
    <name type="scientific">Neomoorella glycerini</name>
    <dbReference type="NCBI Taxonomy" id="55779"/>
    <lineage>
        <taxon>Bacteria</taxon>
        <taxon>Bacillati</taxon>
        <taxon>Bacillota</taxon>
        <taxon>Clostridia</taxon>
        <taxon>Neomoorellales</taxon>
        <taxon>Neomoorellaceae</taxon>
        <taxon>Neomoorella</taxon>
    </lineage>
</organism>
<dbReference type="EMBL" id="CP046244">
    <property type="protein sequence ID" value="QGP92730.1"/>
    <property type="molecule type" value="Genomic_DNA"/>
</dbReference>
<dbReference type="InterPro" id="IPR012912">
    <property type="entry name" value="Plasmid_pRiA4b_Orf3-like"/>
</dbReference>
<name>A0A6I5ZSA9_9FIRM</name>
<dbReference type="Pfam" id="PF07929">
    <property type="entry name" value="PRiA4_ORF3"/>
    <property type="match status" value="1"/>
</dbReference>
<proteinExistence type="predicted"/>
<feature type="domain" description="Plasmid pRiA4b Orf3-like" evidence="1">
    <location>
        <begin position="12"/>
        <end position="179"/>
    </location>
</feature>
<sequence>MVNGSALTNENIYQLKVTLQRIKPPIWRRLQVPGGITLYKLHKILQVVMGWYNRHLYQFIINGNYYGEPDDEFLVEVKNARRQKLRDVVSREKQRFIYEYDFGDGWEHEIVVEKILPPEPGKRYPVCLKGKRACPPEDCGGPWGYASLLDILQDPGHPDYEDMRILAGEDFDPEDFDVEFVNQELKTIK</sequence>
<keyword evidence="3" id="KW-1185">Reference proteome</keyword>
<dbReference type="InterPro" id="IPR024047">
    <property type="entry name" value="MM3350-like_sf"/>
</dbReference>
<evidence type="ECO:0000313" key="2">
    <source>
        <dbReference type="EMBL" id="QGP92730.1"/>
    </source>
</evidence>
<reference evidence="2 3" key="1">
    <citation type="submission" date="2019-11" db="EMBL/GenBank/DDBJ databases">
        <title>Genome sequence of Moorella glycerini DSM11254.</title>
        <authorList>
            <person name="Poehlein A."/>
            <person name="Boeer T."/>
            <person name="Daniel R."/>
        </authorList>
    </citation>
    <scope>NUCLEOTIDE SEQUENCE [LARGE SCALE GENOMIC DNA]</scope>
    <source>
        <strain evidence="2 3">DSM 11254</strain>
    </source>
</reference>
<dbReference type="PANTHER" id="PTHR41878">
    <property type="entry name" value="LEXA REPRESSOR-RELATED"/>
    <property type="match status" value="1"/>
</dbReference>
<dbReference type="PANTHER" id="PTHR41878:SF1">
    <property type="entry name" value="TNPR PROTEIN"/>
    <property type="match status" value="1"/>
</dbReference>